<organism evidence="4">
    <name type="scientific">Gronococcus sybilensis</name>
    <dbReference type="NCBI Taxonomy" id="3028029"/>
    <lineage>
        <taxon>Eukaryota</taxon>
        <taxon>Rhodophyta</taxon>
        <taxon>Bangiophyceae</taxon>
        <taxon>Cavernulicolales</taxon>
        <taxon>Cavernulicolaceae</taxon>
        <taxon>Gronococcus</taxon>
    </lineage>
</organism>
<dbReference type="NCBIfam" id="TIGR00002">
    <property type="entry name" value="S16"/>
    <property type="match status" value="1"/>
</dbReference>
<geneLocation type="plastid" evidence="4"/>
<accession>A0A9Y1I2D2</accession>
<evidence type="ECO:0000256" key="2">
    <source>
        <dbReference type="ARBA" id="ARBA00022980"/>
    </source>
</evidence>
<gene>
    <name evidence="4" type="primary">rps16</name>
    <name evidence="4" type="ORF">GRSY_027</name>
</gene>
<keyword evidence="2 4" id="KW-0689">Ribosomal protein</keyword>
<dbReference type="HAMAP" id="MF_00385">
    <property type="entry name" value="Ribosomal_bS16"/>
    <property type="match status" value="1"/>
</dbReference>
<evidence type="ECO:0000256" key="1">
    <source>
        <dbReference type="ARBA" id="ARBA00006668"/>
    </source>
</evidence>
<name>A0A9Y1I2D2_9RHOD</name>
<dbReference type="PANTHER" id="PTHR12919">
    <property type="entry name" value="30S RIBOSOMAL PROTEIN S16"/>
    <property type="match status" value="1"/>
</dbReference>
<dbReference type="GO" id="GO:0032543">
    <property type="term" value="P:mitochondrial translation"/>
    <property type="evidence" value="ECO:0007669"/>
    <property type="project" value="TreeGrafter"/>
</dbReference>
<dbReference type="InterPro" id="IPR020592">
    <property type="entry name" value="Ribosomal_bS16_CS"/>
</dbReference>
<keyword evidence="3" id="KW-0687">Ribonucleoprotein</keyword>
<dbReference type="AlphaFoldDB" id="A0A9Y1I2D2"/>
<dbReference type="PANTHER" id="PTHR12919:SF20">
    <property type="entry name" value="SMALL RIBOSOMAL SUBUNIT PROTEIN BS16M"/>
    <property type="match status" value="1"/>
</dbReference>
<dbReference type="InterPro" id="IPR023803">
    <property type="entry name" value="Ribosomal_bS16_dom_sf"/>
</dbReference>
<dbReference type="SUPFAM" id="SSF54565">
    <property type="entry name" value="Ribosomal protein S16"/>
    <property type="match status" value="1"/>
</dbReference>
<evidence type="ECO:0000313" key="4">
    <source>
        <dbReference type="EMBL" id="WDA99032.1"/>
    </source>
</evidence>
<evidence type="ECO:0000256" key="3">
    <source>
        <dbReference type="ARBA" id="ARBA00023274"/>
    </source>
</evidence>
<sequence>MINMLKIRLKRNGRKKTPHYRVVVMSSKNKRDGKAIEEVGYYNPISKDIFFNQSRIIERINQGTRPTSTVKRLLRKAHIL</sequence>
<dbReference type="GO" id="GO:0005739">
    <property type="term" value="C:mitochondrion"/>
    <property type="evidence" value="ECO:0007669"/>
    <property type="project" value="GOC"/>
</dbReference>
<keyword evidence="4" id="KW-0934">Plastid</keyword>
<dbReference type="EMBL" id="OP616812">
    <property type="protein sequence ID" value="WDA99032.1"/>
    <property type="molecule type" value="Genomic_DNA"/>
</dbReference>
<dbReference type="PROSITE" id="PS00732">
    <property type="entry name" value="RIBOSOMAL_S16"/>
    <property type="match status" value="1"/>
</dbReference>
<reference evidence="4" key="1">
    <citation type="journal article" date="2023" name="J. Phycol.">
        <title>Revised classification of the Cyanidiophyceae based on plastid genome data with descriptions of the Cavernulicolales ord. nov. and Galdieriales ord. nov. (Rhodophyta).</title>
        <authorList>
            <person name="Park S.I."/>
            <person name="Cho C.H."/>
            <person name="Ciniglia C."/>
            <person name="Huang T.Y."/>
            <person name="Liu S.L."/>
            <person name="Bustamante D.E."/>
            <person name="Calderon M.S."/>
            <person name="Mansilla A."/>
            <person name="McDermott T."/>
            <person name="Andersen R.A."/>
            <person name="Yoon H.S."/>
        </authorList>
    </citation>
    <scope>NUCLEOTIDE SEQUENCE</scope>
</reference>
<dbReference type="GO" id="GO:0003735">
    <property type="term" value="F:structural constituent of ribosome"/>
    <property type="evidence" value="ECO:0007669"/>
    <property type="project" value="InterPro"/>
</dbReference>
<proteinExistence type="inferred from homology"/>
<protein>
    <submittedName>
        <fullName evidence="4">Ribosomal protein S16</fullName>
    </submittedName>
</protein>
<dbReference type="Gene3D" id="3.30.1320.10">
    <property type="match status" value="1"/>
</dbReference>
<dbReference type="InterPro" id="IPR000307">
    <property type="entry name" value="Ribosomal_bS16"/>
</dbReference>
<dbReference type="GO" id="GO:0015935">
    <property type="term" value="C:small ribosomal subunit"/>
    <property type="evidence" value="ECO:0007669"/>
    <property type="project" value="TreeGrafter"/>
</dbReference>
<comment type="similarity">
    <text evidence="1">Belongs to the bacterial ribosomal protein bS16 family.</text>
</comment>
<dbReference type="Pfam" id="PF00886">
    <property type="entry name" value="Ribosomal_S16"/>
    <property type="match status" value="1"/>
</dbReference>